<dbReference type="NCBIfam" id="TIGR03506">
    <property type="entry name" value="FlgEFG_subfam"/>
    <property type="match status" value="1"/>
</dbReference>
<sequence length="236" mass="24518">MPSLIDSASAVLLSAERRLEASAQNVANASTKGYKKQVSFSETLSGVDANAFLTPERRNIVDFTQGRLTETGNPLDLAIFGPGLVQVRDGDHLVFSRGGSFVRGEDGLLADATGRVLQQAGGGDIVAKGAALTILEDGTLLEDGAPTARLGLYEPNDLSALTALGGSAFAADPGAMGDAAGSQLRAGFIENSNVTMSDEMLAMMSSVRQAESGARLVQFYDELIGQAITTFSRSGK</sequence>
<dbReference type="InterPro" id="IPR020013">
    <property type="entry name" value="Flagellar_FlgE/F/G"/>
</dbReference>
<keyword evidence="6" id="KW-0282">Flagellum</keyword>
<dbReference type="GO" id="GO:0071978">
    <property type="term" value="P:bacterial-type flagellum-dependent swarming motility"/>
    <property type="evidence" value="ECO:0007669"/>
    <property type="project" value="TreeGrafter"/>
</dbReference>
<dbReference type="AlphaFoldDB" id="A0AAJ6BML5"/>
<reference evidence="6" key="1">
    <citation type="submission" date="2023-03" db="EMBL/GenBank/DDBJ databases">
        <title>Andean soil-derived lignocellulolytic bacterial consortium as a source of novel taxa and putative plastic-active enzymes.</title>
        <authorList>
            <person name="Diaz-Garcia L."/>
            <person name="Chuvochina M."/>
            <person name="Feuerriegel G."/>
            <person name="Bunk B."/>
            <person name="Sproer C."/>
            <person name="Streit W.R."/>
            <person name="Rodriguez L.M."/>
            <person name="Overmann J."/>
            <person name="Jimenez D.J."/>
        </authorList>
    </citation>
    <scope>NUCLEOTIDE SEQUENCE</scope>
    <source>
        <strain evidence="6">MAG 26</strain>
    </source>
</reference>
<evidence type="ECO:0000256" key="1">
    <source>
        <dbReference type="ARBA" id="ARBA00004117"/>
    </source>
</evidence>
<comment type="similarity">
    <text evidence="2 4">Belongs to the flagella basal body rod proteins family.</text>
</comment>
<protein>
    <submittedName>
        <fullName evidence="6">Flagellar hook basal-body protein</fullName>
    </submittedName>
</protein>
<dbReference type="PANTHER" id="PTHR30435:SF19">
    <property type="entry name" value="FLAGELLAR BASAL-BODY ROD PROTEIN FLGG"/>
    <property type="match status" value="1"/>
</dbReference>
<evidence type="ECO:0000256" key="4">
    <source>
        <dbReference type="RuleBase" id="RU362116"/>
    </source>
</evidence>
<gene>
    <name evidence="6" type="ORF">P0Y56_14070</name>
</gene>
<proteinExistence type="inferred from homology"/>
<dbReference type="InterPro" id="IPR010930">
    <property type="entry name" value="Flg_bb/hook_C_dom"/>
</dbReference>
<keyword evidence="6" id="KW-0966">Cell projection</keyword>
<keyword evidence="3 4" id="KW-0975">Bacterial flagellum</keyword>
<evidence type="ECO:0000313" key="7">
    <source>
        <dbReference type="Proteomes" id="UP001218362"/>
    </source>
</evidence>
<dbReference type="EMBL" id="CP119316">
    <property type="protein sequence ID" value="WEK46132.1"/>
    <property type="molecule type" value="Genomic_DNA"/>
</dbReference>
<dbReference type="PANTHER" id="PTHR30435">
    <property type="entry name" value="FLAGELLAR PROTEIN"/>
    <property type="match status" value="1"/>
</dbReference>
<evidence type="ECO:0000313" key="6">
    <source>
        <dbReference type="EMBL" id="WEK46132.1"/>
    </source>
</evidence>
<feature type="domain" description="Flagellar basal-body/hook protein C-terminal" evidence="5">
    <location>
        <begin position="186"/>
        <end position="228"/>
    </location>
</feature>
<dbReference type="Pfam" id="PF06429">
    <property type="entry name" value="Flg_bbr_C"/>
    <property type="match status" value="1"/>
</dbReference>
<organism evidence="6 7">
    <name type="scientific">Candidatus Andeanibacterium colombiense</name>
    <dbReference type="NCBI Taxonomy" id="3121345"/>
    <lineage>
        <taxon>Bacteria</taxon>
        <taxon>Pseudomonadati</taxon>
        <taxon>Pseudomonadota</taxon>
        <taxon>Alphaproteobacteria</taxon>
        <taxon>Sphingomonadales</taxon>
        <taxon>Sphingomonadaceae</taxon>
        <taxon>Candidatus Andeanibacterium</taxon>
    </lineage>
</organism>
<dbReference type="GO" id="GO:0009425">
    <property type="term" value="C:bacterial-type flagellum basal body"/>
    <property type="evidence" value="ECO:0007669"/>
    <property type="project" value="UniProtKB-SubCell"/>
</dbReference>
<evidence type="ECO:0000259" key="5">
    <source>
        <dbReference type="Pfam" id="PF06429"/>
    </source>
</evidence>
<dbReference type="Proteomes" id="UP001218362">
    <property type="component" value="Chromosome"/>
</dbReference>
<evidence type="ECO:0000256" key="2">
    <source>
        <dbReference type="ARBA" id="ARBA00009677"/>
    </source>
</evidence>
<accession>A0AAJ6BML5</accession>
<dbReference type="SUPFAM" id="SSF117143">
    <property type="entry name" value="Flagellar hook protein flgE"/>
    <property type="match status" value="1"/>
</dbReference>
<keyword evidence="6" id="KW-0969">Cilium</keyword>
<dbReference type="KEGG" id="acob:P0Y56_14070"/>
<comment type="subcellular location">
    <subcellularLocation>
        <location evidence="1 4">Bacterial flagellum basal body</location>
    </subcellularLocation>
</comment>
<dbReference type="InterPro" id="IPR037925">
    <property type="entry name" value="FlgE/F/G-like"/>
</dbReference>
<evidence type="ECO:0000256" key="3">
    <source>
        <dbReference type="ARBA" id="ARBA00023143"/>
    </source>
</evidence>
<name>A0AAJ6BML5_9SPHN</name>